<evidence type="ECO:0000313" key="3">
    <source>
        <dbReference type="EMBL" id="MCC2164608.1"/>
    </source>
</evidence>
<keyword evidence="2" id="KW-0812">Transmembrane</keyword>
<feature type="compositionally biased region" description="Basic and acidic residues" evidence="1">
    <location>
        <begin position="9"/>
        <end position="29"/>
    </location>
</feature>
<reference evidence="3" key="1">
    <citation type="submission" date="2021-10" db="EMBL/GenBank/DDBJ databases">
        <title>Anaerobic single-cell dispensing facilitates the cultivation of human gut bacteria.</title>
        <authorList>
            <person name="Afrizal A."/>
        </authorList>
    </citation>
    <scope>NUCLEOTIDE SEQUENCE</scope>
    <source>
        <strain evidence="3">CLA-AA-H274</strain>
    </source>
</reference>
<evidence type="ECO:0000313" key="4">
    <source>
        <dbReference type="Proteomes" id="UP001198962"/>
    </source>
</evidence>
<evidence type="ECO:0000256" key="1">
    <source>
        <dbReference type="SAM" id="MobiDB-lite"/>
    </source>
</evidence>
<feature type="transmembrane region" description="Helical" evidence="2">
    <location>
        <begin position="321"/>
        <end position="340"/>
    </location>
</feature>
<feature type="transmembrane region" description="Helical" evidence="2">
    <location>
        <begin position="544"/>
        <end position="564"/>
    </location>
</feature>
<feature type="transmembrane region" description="Helical" evidence="2">
    <location>
        <begin position="387"/>
        <end position="405"/>
    </location>
</feature>
<dbReference type="InterPro" id="IPR018674">
    <property type="entry name" value="DUF2142_membrane"/>
</dbReference>
<dbReference type="RefSeq" id="WP_308451216.1">
    <property type="nucleotide sequence ID" value="NZ_JAJEPU010000016.1"/>
</dbReference>
<protein>
    <submittedName>
        <fullName evidence="3">DUF2142 domain-containing protein</fullName>
    </submittedName>
</protein>
<sequence>MRKRNCMKKSTEKNRERQKEKQTGKQTERQKEKWAGHFGQINWKGILVGTGLVALFAGYHVQDVRAGAIATGDRWLIFWYLVLAIVAVAGVFVLGYGFFGKRRESSSPIALERVYPVAGLLLGLLSLFILPPLSAPDEISHYVSAYQLSSHLIGKQATDRYGRVLLRPQDVWVEDLDASHVYEIGEDGTWKADVSVSGENRVIAQPLEEGSYHQIHEIFESGVSEYLLHTELGETEADSLFPPVTTTPLAYLPQAIGMAAARLLGLGTLPLLYLGRICNLIFFVVMTTLAMRRLPFGKEVLFGVALLPMTIHLSASYSYDVMIMSCFFVLTAVCLDLACARENVRKRDVALLAVLMAVAGPCKMVYAPMMGLCLLIPIAKFGTWKKWMISAIAVGLAFALAMFLVNRQVIASYAAATETDSFVEWASEPGYTLTLLIHQPQRLVKIFYQTILWQTQQYHLTMIGASLGNLDPVLDVPYVVVMTLSLCLLGLAFRKPRESLYFSGGQRIWIGVVCAGCAGLVMLSMLIAWTPLSSRVINGVQGRYFLPFLPVLLLALKNDTVVLTKNLNRSILYLMCCLDAYALIRLYSVVSMRV</sequence>
<dbReference type="AlphaFoldDB" id="A0AAE3AMR2"/>
<organism evidence="3 4">
    <name type="scientific">Brotaphodocola catenula</name>
    <dbReference type="NCBI Taxonomy" id="2885361"/>
    <lineage>
        <taxon>Bacteria</taxon>
        <taxon>Bacillati</taxon>
        <taxon>Bacillota</taxon>
        <taxon>Clostridia</taxon>
        <taxon>Lachnospirales</taxon>
        <taxon>Lachnospiraceae</taxon>
        <taxon>Brotaphodocola</taxon>
    </lineage>
</organism>
<feature type="transmembrane region" description="Helical" evidence="2">
    <location>
        <begin position="349"/>
        <end position="367"/>
    </location>
</feature>
<feature type="transmembrane region" description="Helical" evidence="2">
    <location>
        <begin position="508"/>
        <end position="532"/>
    </location>
</feature>
<accession>A0AAE3AMR2</accession>
<feature type="region of interest" description="Disordered" evidence="1">
    <location>
        <begin position="1"/>
        <end position="29"/>
    </location>
</feature>
<dbReference type="Proteomes" id="UP001198962">
    <property type="component" value="Unassembled WGS sequence"/>
</dbReference>
<feature type="transmembrane region" description="Helical" evidence="2">
    <location>
        <begin position="476"/>
        <end position="493"/>
    </location>
</feature>
<keyword evidence="2" id="KW-1133">Transmembrane helix</keyword>
<gene>
    <name evidence="3" type="ORF">LKD32_06895</name>
</gene>
<proteinExistence type="predicted"/>
<feature type="transmembrane region" description="Helical" evidence="2">
    <location>
        <begin position="111"/>
        <end position="130"/>
    </location>
</feature>
<feature type="transmembrane region" description="Helical" evidence="2">
    <location>
        <begin position="296"/>
        <end position="315"/>
    </location>
</feature>
<feature type="transmembrane region" description="Helical" evidence="2">
    <location>
        <begin position="77"/>
        <end position="99"/>
    </location>
</feature>
<keyword evidence="2" id="KW-0472">Membrane</keyword>
<evidence type="ECO:0000256" key="2">
    <source>
        <dbReference type="SAM" id="Phobius"/>
    </source>
</evidence>
<feature type="transmembrane region" description="Helical" evidence="2">
    <location>
        <begin position="41"/>
        <end position="61"/>
    </location>
</feature>
<feature type="transmembrane region" description="Helical" evidence="2">
    <location>
        <begin position="570"/>
        <end position="590"/>
    </location>
</feature>
<feature type="transmembrane region" description="Helical" evidence="2">
    <location>
        <begin position="271"/>
        <end position="289"/>
    </location>
</feature>
<name>A0AAE3AMR2_9FIRM</name>
<keyword evidence="4" id="KW-1185">Reference proteome</keyword>
<comment type="caution">
    <text evidence="3">The sequence shown here is derived from an EMBL/GenBank/DDBJ whole genome shotgun (WGS) entry which is preliminary data.</text>
</comment>
<dbReference type="EMBL" id="JAJEPU010000016">
    <property type="protein sequence ID" value="MCC2164608.1"/>
    <property type="molecule type" value="Genomic_DNA"/>
</dbReference>
<dbReference type="Pfam" id="PF09913">
    <property type="entry name" value="DUF2142"/>
    <property type="match status" value="1"/>
</dbReference>